<accession>A0A8I1YHW6</accession>
<proteinExistence type="predicted"/>
<evidence type="ECO:0000313" key="1">
    <source>
        <dbReference type="EMBL" id="MBP1296703.1"/>
    </source>
</evidence>
<gene>
    <name evidence="1" type="ORF">JOH49_006456</name>
</gene>
<sequence length="260" mass="29097">MLNAQQAQADRYQRFADLAPFIREAIGTIGALTSAQRTNVDFLEREFIPALGLNDELLHEQPPELPPNFGKGLHLWQYPNQLAPYLACLARNASGVSSYMEIGCRWGGMFILVTEWLRNSGADLKTVIALDPIAPTPFLSAYFDLPQQQAAIEPIYMQDVSTSPLVGAHVDRLKPDFVFIDGDHSLRGALRDHLLVRSRARIIVHHDIHSQACPDTTLLWKALKQFEAPSFDMFEFTSQYPSVNGSFLGIGAMKRRSAQM</sequence>
<dbReference type="Gene3D" id="3.40.50.150">
    <property type="entry name" value="Vaccinia Virus protein VP39"/>
    <property type="match status" value="1"/>
</dbReference>
<name>A0A8I1YHW6_BRAEL</name>
<evidence type="ECO:0000313" key="2">
    <source>
        <dbReference type="Proteomes" id="UP000673383"/>
    </source>
</evidence>
<dbReference type="InterPro" id="IPR029063">
    <property type="entry name" value="SAM-dependent_MTases_sf"/>
</dbReference>
<dbReference type="EMBL" id="JAFICZ010000001">
    <property type="protein sequence ID" value="MBP1296703.1"/>
    <property type="molecule type" value="Genomic_DNA"/>
</dbReference>
<reference evidence="1" key="1">
    <citation type="submission" date="2021-02" db="EMBL/GenBank/DDBJ databases">
        <title>Genomic Encyclopedia of Type Strains, Phase IV (KMG-V): Genome sequencing to study the core and pangenomes of soil and plant-associated prokaryotes.</title>
        <authorList>
            <person name="Whitman W."/>
        </authorList>
    </citation>
    <scope>NUCLEOTIDE SEQUENCE</scope>
    <source>
        <strain evidence="1">USDA 406</strain>
    </source>
</reference>
<protein>
    <submittedName>
        <fullName evidence="1">Uncharacterized protein</fullName>
    </submittedName>
</protein>
<dbReference type="Proteomes" id="UP000673383">
    <property type="component" value="Unassembled WGS sequence"/>
</dbReference>
<dbReference type="AlphaFoldDB" id="A0A8I1YHW6"/>
<dbReference type="SUPFAM" id="SSF53335">
    <property type="entry name" value="S-adenosyl-L-methionine-dependent methyltransferases"/>
    <property type="match status" value="1"/>
</dbReference>
<organism evidence="1 2">
    <name type="scientific">Bradyrhizobium elkanii</name>
    <dbReference type="NCBI Taxonomy" id="29448"/>
    <lineage>
        <taxon>Bacteria</taxon>
        <taxon>Pseudomonadati</taxon>
        <taxon>Pseudomonadota</taxon>
        <taxon>Alphaproteobacteria</taxon>
        <taxon>Hyphomicrobiales</taxon>
        <taxon>Nitrobacteraceae</taxon>
        <taxon>Bradyrhizobium</taxon>
    </lineage>
</organism>
<comment type="caution">
    <text evidence="1">The sequence shown here is derived from an EMBL/GenBank/DDBJ whole genome shotgun (WGS) entry which is preliminary data.</text>
</comment>
<dbReference type="RefSeq" id="WP_038380433.1">
    <property type="nucleotide sequence ID" value="NZ_JAFICZ010000001.1"/>
</dbReference>